<feature type="region of interest" description="Disordered" evidence="6">
    <location>
        <begin position="83"/>
        <end position="117"/>
    </location>
</feature>
<dbReference type="SUPFAM" id="SSF82171">
    <property type="entry name" value="DPP6 N-terminal domain-like"/>
    <property type="match status" value="1"/>
</dbReference>
<evidence type="ECO:0000259" key="7">
    <source>
        <dbReference type="Pfam" id="PF13191"/>
    </source>
</evidence>
<feature type="compositionally biased region" description="Pro residues" evidence="6">
    <location>
        <begin position="87"/>
        <end position="114"/>
    </location>
</feature>
<evidence type="ECO:0000259" key="8">
    <source>
        <dbReference type="Pfam" id="PF24105"/>
    </source>
</evidence>
<dbReference type="Pfam" id="PF13191">
    <property type="entry name" value="AAA_16"/>
    <property type="match status" value="1"/>
</dbReference>
<dbReference type="PANTHER" id="PTHR22847:SF637">
    <property type="entry name" value="WD REPEAT DOMAIN 5B"/>
    <property type="match status" value="1"/>
</dbReference>
<evidence type="ECO:0000256" key="1">
    <source>
        <dbReference type="ARBA" id="ARBA00007306"/>
    </source>
</evidence>
<feature type="repeat" description="WD" evidence="5">
    <location>
        <begin position="1167"/>
        <end position="1201"/>
    </location>
</feature>
<dbReference type="Pfam" id="PF26355">
    <property type="entry name" value="HTH_VMAP-M9"/>
    <property type="match status" value="1"/>
</dbReference>
<dbReference type="SUPFAM" id="SSF52540">
    <property type="entry name" value="P-loop containing nucleoside triphosphate hydrolases"/>
    <property type="match status" value="1"/>
</dbReference>
<sequence>MTADEALAILDQVLQQEHLSDVQEIVFRQCWVGQTYAEIAENVGYDTGYIKDVGAKLWQFLSTAFGEKVTKNNIQAVLRRYQQTHPHPNPTPSPPSSPPTPPPHPLTPSPPHPPTHCDWGDAIDVSSFYGRAEELQTLTQWLTESRCRVVSLLGMGGIGKTSLSVKLAQQLATVQSQPFRHIIWRSLRNAPTAAEMLADWLRYLSPQPETDLDLPEDLNGRLTRLIQELRAAPCLLILDNAETILRSGEYSGYFRPEHEGYGEIFKRLAELPHRSCLLLTSRESPRPLMVLEGETLPVRAMRLSGISEAEARKILQAKGSFAGTPTDWQELTRRYGGNPLALKVVATTIQELFDGDIAAFLAEGTTVFDDIRYLLGQQFDRLSHLEQGIMYWLAINREPMLIAELQADLIPAVSKSKLIEAIGILRWRSLIEKTANHYTQQPVIMEYVTERLIERVCQEIVDDSLFLFIRHALIKAPVKDYVRDSQIRVILQPLIDRLMEVYRSNPAIEAQLNQILQHLQREYKNTAGYAGGNLLNLFRQLGTDLTGYSFAELPIWHAYLPDVPLLQVDFSQTHIDRSVFAQTLGSILSVAFSPDGQLLASSDADGEICLWQVADGKQLFTCKEEQNHWVWSVAFSPDSQLLASSSEDKLIRLWDVNTGECLQELAGHTNWVFAVAFAPQLNDTDSYLIASSSEDQTIKLWDSISGDCLATFTGHRGGVRTIAFSPDGEWLASGSSDQTVRLWQTQTGLCQQVLEDHTDTVRSLTFSPNGQWLASCSDDQTIRLWDLSTGDCERVFVCNSRTWSVAFSPDSQFILSASDDRIRLWEISTEEPIRSFEGHTGMGLTVAFSPDGKTAVSGSDDQTIKFWEVDTGRCLKTVKGHNNWVWSVAFSPDGQQLASGNEDHTIRLWQLATGRCIHTLEGHTGRVWSVSYSPRGQLLASGSDDQTIRFWQVDAHDASAKGSKVGRCIKTLRGQTRAVRLVVFSPDGLILASNSGDRIVKLWDVSSVYANEPGQITMGRITAGRSGEWVSGQCLAVLEGHEGRVFTIAFSPDSQQLATGSEDQTVRLWDMTTGTCLDILSGHTKPVEAVAYSPDGTLLASGSDDGTVRLWQRDRNGSAQLQVTLNPEVGRVLTIAFSADSTLLAIGGSNPVAVLWDIKAGKPIATLSGHSKAVPTLSFSPTGQYLATGSEDETIRVWTIDPPTTWKLLRAARPYEGLNLTDVTGLTAAQKATLKLLGAVEF</sequence>
<dbReference type="InterPro" id="IPR019775">
    <property type="entry name" value="WD40_repeat_CS"/>
</dbReference>
<evidence type="ECO:0000259" key="9">
    <source>
        <dbReference type="Pfam" id="PF26355"/>
    </source>
</evidence>
<feature type="repeat" description="WD" evidence="5">
    <location>
        <begin position="920"/>
        <end position="961"/>
    </location>
</feature>
<accession>A0AA96WCL7</accession>
<gene>
    <name evidence="10" type="ORF">HJG54_07180</name>
</gene>
<feature type="domain" description="CAF1B/HIR1 beta-propeller" evidence="8">
    <location>
        <begin position="939"/>
        <end position="1113"/>
    </location>
</feature>
<dbReference type="CDD" id="cd00200">
    <property type="entry name" value="WD40"/>
    <property type="match status" value="2"/>
</dbReference>
<dbReference type="GO" id="GO:0006325">
    <property type="term" value="P:chromatin organization"/>
    <property type="evidence" value="ECO:0007669"/>
    <property type="project" value="UniProtKB-KW"/>
</dbReference>
<dbReference type="InterPro" id="IPR027417">
    <property type="entry name" value="P-loop_NTPase"/>
</dbReference>
<feature type="repeat" description="WD" evidence="5">
    <location>
        <begin position="836"/>
        <end position="877"/>
    </location>
</feature>
<feature type="repeat" description="WD" evidence="5">
    <location>
        <begin position="580"/>
        <end position="621"/>
    </location>
</feature>
<dbReference type="EMBL" id="CP053586">
    <property type="protein sequence ID" value="WNZ22659.1"/>
    <property type="molecule type" value="Genomic_DNA"/>
</dbReference>
<dbReference type="PRINTS" id="PR00364">
    <property type="entry name" value="DISEASERSIST"/>
</dbReference>
<comment type="similarity">
    <text evidence="1">Belongs to the WD repeat HIR1 family.</text>
</comment>
<dbReference type="Gene3D" id="3.40.50.300">
    <property type="entry name" value="P-loop containing nucleotide triphosphate hydrolases"/>
    <property type="match status" value="1"/>
</dbReference>
<dbReference type="InterPro" id="IPR058651">
    <property type="entry name" value="HTH_VMAP-M9"/>
</dbReference>
<dbReference type="PROSITE" id="PS50082">
    <property type="entry name" value="WD_REPEATS_2"/>
    <property type="match status" value="14"/>
</dbReference>
<organism evidence="10">
    <name type="scientific">Leptolyngbya sp. NK1-12</name>
    <dbReference type="NCBI Taxonomy" id="2547451"/>
    <lineage>
        <taxon>Bacteria</taxon>
        <taxon>Bacillati</taxon>
        <taxon>Cyanobacteriota</taxon>
        <taxon>Cyanophyceae</taxon>
        <taxon>Leptolyngbyales</taxon>
        <taxon>Leptolyngbyaceae</taxon>
        <taxon>Leptolyngbya group</taxon>
        <taxon>Leptolyngbya</taxon>
    </lineage>
</organism>
<feature type="repeat" description="WD" evidence="5">
    <location>
        <begin position="804"/>
        <end position="835"/>
    </location>
</feature>
<feature type="repeat" description="WD" evidence="5">
    <location>
        <begin position="1125"/>
        <end position="1166"/>
    </location>
</feature>
<evidence type="ECO:0000313" key="10">
    <source>
        <dbReference type="EMBL" id="WNZ22659.1"/>
    </source>
</evidence>
<dbReference type="InterPro" id="IPR001680">
    <property type="entry name" value="WD40_rpt"/>
</dbReference>
<dbReference type="Pfam" id="PF00400">
    <property type="entry name" value="WD40"/>
    <property type="match status" value="9"/>
</dbReference>
<evidence type="ECO:0000256" key="5">
    <source>
        <dbReference type="PROSITE-ProRule" id="PRU00221"/>
    </source>
</evidence>
<dbReference type="AlphaFoldDB" id="A0AA96WCL7"/>
<feature type="repeat" description="WD" evidence="5">
    <location>
        <begin position="972"/>
        <end position="1007"/>
    </location>
</feature>
<feature type="domain" description="vWA-MoxR associated protein N-terminal HTH" evidence="9">
    <location>
        <begin position="1"/>
        <end position="81"/>
    </location>
</feature>
<feature type="domain" description="Orc1-like AAA ATPase" evidence="7">
    <location>
        <begin position="128"/>
        <end position="242"/>
    </location>
</feature>
<keyword evidence="2 5" id="KW-0853">WD repeat</keyword>
<dbReference type="PRINTS" id="PR00320">
    <property type="entry name" value="GPROTEINBRPT"/>
</dbReference>
<feature type="repeat" description="WD" evidence="5">
    <location>
        <begin position="1080"/>
        <end position="1112"/>
    </location>
</feature>
<dbReference type="InterPro" id="IPR015943">
    <property type="entry name" value="WD40/YVTN_repeat-like_dom_sf"/>
</dbReference>
<dbReference type="Pfam" id="PF24105">
    <property type="entry name" value="Beta-prop_CAF1B_HIR1"/>
    <property type="match status" value="1"/>
</dbReference>
<dbReference type="PROSITE" id="PS00678">
    <property type="entry name" value="WD_REPEATS_1"/>
    <property type="match status" value="5"/>
</dbReference>
<keyword evidence="3" id="KW-0677">Repeat</keyword>
<feature type="repeat" description="WD" evidence="5">
    <location>
        <begin position="1038"/>
        <end position="1079"/>
    </location>
</feature>
<evidence type="ECO:0000256" key="3">
    <source>
        <dbReference type="ARBA" id="ARBA00022737"/>
    </source>
</evidence>
<keyword evidence="4" id="KW-0156">Chromatin regulator</keyword>
<evidence type="ECO:0000256" key="2">
    <source>
        <dbReference type="ARBA" id="ARBA00022574"/>
    </source>
</evidence>
<dbReference type="Gene3D" id="2.130.10.10">
    <property type="entry name" value="YVTN repeat-like/Quinoprotein amine dehydrogenase"/>
    <property type="match status" value="6"/>
</dbReference>
<protein>
    <submittedName>
        <fullName evidence="10">AAA family ATPase</fullName>
    </submittedName>
</protein>
<feature type="repeat" description="WD" evidence="5">
    <location>
        <begin position="712"/>
        <end position="753"/>
    </location>
</feature>
<feature type="repeat" description="WD" evidence="5">
    <location>
        <begin position="623"/>
        <end position="664"/>
    </location>
</feature>
<reference evidence="10" key="1">
    <citation type="submission" date="2020-05" db="EMBL/GenBank/DDBJ databases">
        <authorList>
            <person name="Zhu T."/>
            <person name="Keshari N."/>
            <person name="Lu X."/>
        </authorList>
    </citation>
    <scope>NUCLEOTIDE SEQUENCE</scope>
    <source>
        <strain evidence="10">NK1-12</strain>
    </source>
</reference>
<dbReference type="InterPro" id="IPR020472">
    <property type="entry name" value="WD40_PAC1"/>
</dbReference>
<dbReference type="InterPro" id="IPR041664">
    <property type="entry name" value="AAA_16"/>
</dbReference>
<dbReference type="InterPro" id="IPR055410">
    <property type="entry name" value="Beta-prop_CAF1B_HIR1"/>
</dbReference>
<dbReference type="InterPro" id="IPR036322">
    <property type="entry name" value="WD40_repeat_dom_sf"/>
</dbReference>
<dbReference type="PROSITE" id="PS50294">
    <property type="entry name" value="WD_REPEATS_REGION"/>
    <property type="match status" value="12"/>
</dbReference>
<name>A0AA96WCL7_9CYAN</name>
<evidence type="ECO:0000256" key="6">
    <source>
        <dbReference type="SAM" id="MobiDB-lite"/>
    </source>
</evidence>
<feature type="repeat" description="WD" evidence="5">
    <location>
        <begin position="665"/>
        <end position="711"/>
    </location>
</feature>
<proteinExistence type="inferred from homology"/>
<feature type="repeat" description="WD" evidence="5">
    <location>
        <begin position="754"/>
        <end position="795"/>
    </location>
</feature>
<dbReference type="SUPFAM" id="SSF50978">
    <property type="entry name" value="WD40 repeat-like"/>
    <property type="match status" value="2"/>
</dbReference>
<dbReference type="PANTHER" id="PTHR22847">
    <property type="entry name" value="WD40 REPEAT PROTEIN"/>
    <property type="match status" value="1"/>
</dbReference>
<dbReference type="RefSeq" id="WP_316434171.1">
    <property type="nucleotide sequence ID" value="NZ_CP053586.1"/>
</dbReference>
<feature type="repeat" description="WD" evidence="5">
    <location>
        <begin position="878"/>
        <end position="919"/>
    </location>
</feature>
<evidence type="ECO:0000256" key="4">
    <source>
        <dbReference type="ARBA" id="ARBA00022853"/>
    </source>
</evidence>
<dbReference type="SMART" id="SM00320">
    <property type="entry name" value="WD40"/>
    <property type="match status" value="14"/>
</dbReference>